<dbReference type="OrthoDB" id="455255at2"/>
<name>A0A2P7MSM7_9CYAN</name>
<organism evidence="1 2">
    <name type="scientific">Cyanobium usitatum str. Tous</name>
    <dbReference type="NCBI Taxonomy" id="2116684"/>
    <lineage>
        <taxon>Bacteria</taxon>
        <taxon>Bacillati</taxon>
        <taxon>Cyanobacteriota</taxon>
        <taxon>Cyanophyceae</taxon>
        <taxon>Synechococcales</taxon>
        <taxon>Prochlorococcaceae</taxon>
        <taxon>Cyanobium</taxon>
    </lineage>
</organism>
<comment type="caution">
    <text evidence="1">The sequence shown here is derived from an EMBL/GenBank/DDBJ whole genome shotgun (WGS) entry which is preliminary data.</text>
</comment>
<dbReference type="Proteomes" id="UP000243002">
    <property type="component" value="Unassembled WGS sequence"/>
</dbReference>
<keyword evidence="2" id="KW-1185">Reference proteome</keyword>
<protein>
    <recommendedName>
        <fullName evidence="3">DUF2656 domain-containing protein</fullName>
    </recommendedName>
</protein>
<dbReference type="EMBL" id="PXXO01000014">
    <property type="protein sequence ID" value="PSJ04244.1"/>
    <property type="molecule type" value="Genomic_DNA"/>
</dbReference>
<evidence type="ECO:0000313" key="2">
    <source>
        <dbReference type="Proteomes" id="UP000243002"/>
    </source>
</evidence>
<dbReference type="Pfam" id="PF10847">
    <property type="entry name" value="DUF2656"/>
    <property type="match status" value="1"/>
</dbReference>
<proteinExistence type="predicted"/>
<dbReference type="RefSeq" id="WP_106632840.1">
    <property type="nucleotide sequence ID" value="NZ_PXXO01000014.1"/>
</dbReference>
<reference evidence="1 2" key="1">
    <citation type="journal article" date="2018" name="Environ. Microbiol.">
        <title>Ecological and genomic features of two widespread freshwater picocyanobacteria.</title>
        <authorList>
            <person name="Cabello-Yeves P.J."/>
            <person name="Picazo A."/>
            <person name="Camacho A."/>
            <person name="Callieri C."/>
            <person name="Rosselli R."/>
            <person name="Roda-Garcia J.J."/>
            <person name="Coutinho F.H."/>
            <person name="Rodriguez-Valera F."/>
        </authorList>
    </citation>
    <scope>NUCLEOTIDE SEQUENCE [LARGE SCALE GENOMIC DNA]</scope>
    <source>
        <strain evidence="1 2">Tous</strain>
    </source>
</reference>
<accession>A0A2P7MSM7</accession>
<dbReference type="AlphaFoldDB" id="A0A2P7MSM7"/>
<evidence type="ECO:0008006" key="3">
    <source>
        <dbReference type="Google" id="ProtNLM"/>
    </source>
</evidence>
<evidence type="ECO:0000313" key="1">
    <source>
        <dbReference type="EMBL" id="PSJ04244.1"/>
    </source>
</evidence>
<sequence length="142" mass="15287">MTRFLLSHNLQVVSDNLKGLNSAELAAGLVAHLSTDVRVQAVSHPHWLVQVEADLLPVDLANAVLLAWRQLRCSAGATDHDCQLLALGGRKDDQGASGALLQQSDWGVDVVETLNTAAFLQSINWDLLKQGRAPDGVFELQG</sequence>
<dbReference type="InterPro" id="IPR020325">
    <property type="entry name" value="Uncharacterised_16.1kDa"/>
</dbReference>
<gene>
    <name evidence="1" type="ORF">C7K55_11330</name>
</gene>